<organism evidence="2 3">
    <name type="scientific">Pseudobythopirellula maris</name>
    <dbReference type="NCBI Taxonomy" id="2527991"/>
    <lineage>
        <taxon>Bacteria</taxon>
        <taxon>Pseudomonadati</taxon>
        <taxon>Planctomycetota</taxon>
        <taxon>Planctomycetia</taxon>
        <taxon>Pirellulales</taxon>
        <taxon>Lacipirellulaceae</taxon>
        <taxon>Pseudobythopirellula</taxon>
    </lineage>
</organism>
<keyword evidence="1" id="KW-0732">Signal</keyword>
<dbReference type="OrthoDB" id="257148at2"/>
<name>A0A5C5ZS94_9BACT</name>
<keyword evidence="3" id="KW-1185">Reference proteome</keyword>
<feature type="chain" id="PRO_5022779638" description="Collagen-binding domain-containing protein" evidence="1">
    <location>
        <begin position="21"/>
        <end position="495"/>
    </location>
</feature>
<dbReference type="RefSeq" id="WP_146395837.1">
    <property type="nucleotide sequence ID" value="NZ_SJPQ01000001.1"/>
</dbReference>
<accession>A0A5C5ZS94</accession>
<feature type="signal peptide" evidence="1">
    <location>
        <begin position="1"/>
        <end position="20"/>
    </location>
</feature>
<gene>
    <name evidence="2" type="ORF">Mal64_02070</name>
</gene>
<reference evidence="2 3" key="1">
    <citation type="submission" date="2019-02" db="EMBL/GenBank/DDBJ databases">
        <title>Deep-cultivation of Planctomycetes and their phenomic and genomic characterization uncovers novel biology.</title>
        <authorList>
            <person name="Wiegand S."/>
            <person name="Jogler M."/>
            <person name="Boedeker C."/>
            <person name="Pinto D."/>
            <person name="Vollmers J."/>
            <person name="Rivas-Marin E."/>
            <person name="Kohn T."/>
            <person name="Peeters S.H."/>
            <person name="Heuer A."/>
            <person name="Rast P."/>
            <person name="Oberbeckmann S."/>
            <person name="Bunk B."/>
            <person name="Jeske O."/>
            <person name="Meyerdierks A."/>
            <person name="Storesund J.E."/>
            <person name="Kallscheuer N."/>
            <person name="Luecker S."/>
            <person name="Lage O.M."/>
            <person name="Pohl T."/>
            <person name="Merkel B.J."/>
            <person name="Hornburger P."/>
            <person name="Mueller R.-W."/>
            <person name="Bruemmer F."/>
            <person name="Labrenz M."/>
            <person name="Spormann A.M."/>
            <person name="Op Den Camp H."/>
            <person name="Overmann J."/>
            <person name="Amann R."/>
            <person name="Jetten M.S.M."/>
            <person name="Mascher T."/>
            <person name="Medema M.H."/>
            <person name="Devos D.P."/>
            <person name="Kaster A.-K."/>
            <person name="Ovreas L."/>
            <person name="Rohde M."/>
            <person name="Galperin M.Y."/>
            <person name="Jogler C."/>
        </authorList>
    </citation>
    <scope>NUCLEOTIDE SEQUENCE [LARGE SCALE GENOMIC DNA]</scope>
    <source>
        <strain evidence="2 3">Mal64</strain>
    </source>
</reference>
<dbReference type="InterPro" id="IPR017853">
    <property type="entry name" value="GH"/>
</dbReference>
<proteinExistence type="predicted"/>
<evidence type="ECO:0000313" key="2">
    <source>
        <dbReference type="EMBL" id="TWT89827.1"/>
    </source>
</evidence>
<comment type="caution">
    <text evidence="2">The sequence shown here is derived from an EMBL/GenBank/DDBJ whole genome shotgun (WGS) entry which is preliminary data.</text>
</comment>
<dbReference type="AlphaFoldDB" id="A0A5C5ZS94"/>
<evidence type="ECO:0000313" key="3">
    <source>
        <dbReference type="Proteomes" id="UP000315440"/>
    </source>
</evidence>
<dbReference type="EMBL" id="SJPQ01000001">
    <property type="protein sequence ID" value="TWT89827.1"/>
    <property type="molecule type" value="Genomic_DNA"/>
</dbReference>
<dbReference type="Gene3D" id="3.20.20.80">
    <property type="entry name" value="Glycosidases"/>
    <property type="match status" value="1"/>
</dbReference>
<evidence type="ECO:0008006" key="4">
    <source>
        <dbReference type="Google" id="ProtNLM"/>
    </source>
</evidence>
<evidence type="ECO:0000256" key="1">
    <source>
        <dbReference type="SAM" id="SignalP"/>
    </source>
</evidence>
<dbReference type="Proteomes" id="UP000315440">
    <property type="component" value="Unassembled WGS sequence"/>
</dbReference>
<protein>
    <recommendedName>
        <fullName evidence="4">Collagen-binding domain-containing protein</fullName>
    </recommendedName>
</protein>
<sequence length="495" mass="56047" precursor="true">MKRTLRICWCLLLASIPAIGGTLKAAEGPSPIRPYAKNPWYWEYHGKPILLRGGSDEDNPFQWPESRLREQLNLLASVGGNYLRNTMSSRDEGNVFAYDKTENGLYDLDRWNNEYWRRLDVLLRETAKRGIIVQLTLWDSHDLRRPDNPWLGRNNVTYSADVVDDREDFYGTIGASNQAGMEVQHRYVDKLMATSLAYDHVLYNIDNESSAGAEWESYWGRYIHEAARQARRKVFVTTMQYDASNSVRAAMSYPDAFDYADISQNNQDSRGGRGPAHYDNIMKWREKMACWGGAPMPLNNEKIYGATDSSTNYSAGTETEAVNRFWRIVFGGCASARFHRPSVPRKLWGAGLNERVQTNLKAMDMLLSEFALFSAAPHNDLLSHIVAAAPSTVEAYVLADIGRQYAVYFPRGRYKIGLDPWVYVKKAHLRWLDVENLEWTEPELVEVKWNGGPRDWGDRGCITLATPGNSSYVALITVAGDGTLPAAEVGAWSQN</sequence>
<dbReference type="SUPFAM" id="SSF51445">
    <property type="entry name" value="(Trans)glycosidases"/>
    <property type="match status" value="1"/>
</dbReference>